<feature type="transmembrane region" description="Helical" evidence="11">
    <location>
        <begin position="131"/>
        <end position="151"/>
    </location>
</feature>
<keyword evidence="14" id="KW-1185">Reference proteome</keyword>
<dbReference type="PANTHER" id="PTHR43562">
    <property type="entry name" value="NAPA-TYPE SODIUM/HYDROGEN ANTIPORTER"/>
    <property type="match status" value="1"/>
</dbReference>
<evidence type="ECO:0000256" key="3">
    <source>
        <dbReference type="ARBA" id="ARBA00022449"/>
    </source>
</evidence>
<evidence type="ECO:0000256" key="4">
    <source>
        <dbReference type="ARBA" id="ARBA00022692"/>
    </source>
</evidence>
<keyword evidence="6" id="KW-0915">Sodium</keyword>
<dbReference type="InterPro" id="IPR006153">
    <property type="entry name" value="Cation/H_exchanger_TM"/>
</dbReference>
<dbReference type="Pfam" id="PF00999">
    <property type="entry name" value="Na_H_Exchanger"/>
    <property type="match status" value="1"/>
</dbReference>
<feature type="transmembrane region" description="Helical" evidence="11">
    <location>
        <begin position="69"/>
        <end position="86"/>
    </location>
</feature>
<evidence type="ECO:0000256" key="5">
    <source>
        <dbReference type="ARBA" id="ARBA00022989"/>
    </source>
</evidence>
<evidence type="ECO:0000256" key="6">
    <source>
        <dbReference type="ARBA" id="ARBA00023053"/>
    </source>
</evidence>
<feature type="transmembrane region" description="Helical" evidence="11">
    <location>
        <begin position="200"/>
        <end position="218"/>
    </location>
</feature>
<feature type="transmembrane region" description="Helical" evidence="11">
    <location>
        <begin position="527"/>
        <end position="550"/>
    </location>
</feature>
<dbReference type="GO" id="GO:0006814">
    <property type="term" value="P:sodium ion transport"/>
    <property type="evidence" value="ECO:0007669"/>
    <property type="project" value="UniProtKB-KW"/>
</dbReference>
<dbReference type="Proteomes" id="UP001227192">
    <property type="component" value="Unassembled WGS sequence"/>
</dbReference>
<dbReference type="Gene3D" id="1.20.1530.20">
    <property type="match status" value="3"/>
</dbReference>
<keyword evidence="4 11" id="KW-0812">Transmembrane</keyword>
<dbReference type="PANTHER" id="PTHR43562:SF3">
    <property type="entry name" value="SODIUM ION_PROTON EXCHANGER (EUROFUNG)"/>
    <property type="match status" value="1"/>
</dbReference>
<evidence type="ECO:0000256" key="10">
    <source>
        <dbReference type="SAM" id="MobiDB-lite"/>
    </source>
</evidence>
<feature type="compositionally biased region" description="Polar residues" evidence="10">
    <location>
        <begin position="299"/>
        <end position="312"/>
    </location>
</feature>
<evidence type="ECO:0000256" key="8">
    <source>
        <dbReference type="ARBA" id="ARBA00023136"/>
    </source>
</evidence>
<name>A0AAI9TSZ1_PENTH</name>
<reference evidence="13" key="2">
    <citation type="journal article" date="2016" name="Fungal Biol.">
        <title>Ochratoxin A production by Penicillium thymicola.</title>
        <authorList>
            <person name="Nguyen H.D.T."/>
            <person name="McMullin D.R."/>
            <person name="Ponomareva E."/>
            <person name="Riley R."/>
            <person name="Pomraning K.R."/>
            <person name="Baker S.E."/>
            <person name="Seifert K.A."/>
        </authorList>
    </citation>
    <scope>NUCLEOTIDE SEQUENCE</scope>
    <source>
        <strain evidence="13">DAOM 180753</strain>
    </source>
</reference>
<dbReference type="GO" id="GO:1902600">
    <property type="term" value="P:proton transmembrane transport"/>
    <property type="evidence" value="ECO:0007669"/>
    <property type="project" value="InterPro"/>
</dbReference>
<evidence type="ECO:0000256" key="11">
    <source>
        <dbReference type="SAM" id="Phobius"/>
    </source>
</evidence>
<feature type="transmembrane region" description="Helical" evidence="11">
    <location>
        <begin position="381"/>
        <end position="402"/>
    </location>
</feature>
<keyword evidence="3" id="KW-0050">Antiport</keyword>
<dbReference type="AlphaFoldDB" id="A0AAI9TSZ1"/>
<dbReference type="GO" id="GO:0015297">
    <property type="term" value="F:antiporter activity"/>
    <property type="evidence" value="ECO:0007669"/>
    <property type="project" value="UniProtKB-KW"/>
</dbReference>
<feature type="transmembrane region" description="Helical" evidence="11">
    <location>
        <begin position="239"/>
        <end position="260"/>
    </location>
</feature>
<keyword evidence="5 11" id="KW-1133">Transmembrane helix</keyword>
<evidence type="ECO:0000256" key="2">
    <source>
        <dbReference type="ARBA" id="ARBA00022448"/>
    </source>
</evidence>
<gene>
    <name evidence="13" type="ORF">VN97_g461</name>
</gene>
<protein>
    <recommendedName>
        <fullName evidence="12">Cation/H+ exchanger transmembrane domain-containing protein</fullName>
    </recommendedName>
</protein>
<keyword evidence="8 11" id="KW-0472">Membrane</keyword>
<dbReference type="GO" id="GO:0016020">
    <property type="term" value="C:membrane"/>
    <property type="evidence" value="ECO:0007669"/>
    <property type="project" value="UniProtKB-SubCell"/>
</dbReference>
<organism evidence="13 14">
    <name type="scientific">Penicillium thymicola</name>
    <dbReference type="NCBI Taxonomy" id="293382"/>
    <lineage>
        <taxon>Eukaryota</taxon>
        <taxon>Fungi</taxon>
        <taxon>Dikarya</taxon>
        <taxon>Ascomycota</taxon>
        <taxon>Pezizomycotina</taxon>
        <taxon>Eurotiomycetes</taxon>
        <taxon>Eurotiomycetidae</taxon>
        <taxon>Eurotiales</taxon>
        <taxon>Aspergillaceae</taxon>
        <taxon>Penicillium</taxon>
    </lineage>
</organism>
<evidence type="ECO:0000259" key="12">
    <source>
        <dbReference type="Pfam" id="PF00999"/>
    </source>
</evidence>
<feature type="compositionally biased region" description="Polar residues" evidence="10">
    <location>
        <begin position="436"/>
        <end position="478"/>
    </location>
</feature>
<feature type="transmembrane region" description="Helical" evidence="11">
    <location>
        <begin position="98"/>
        <end position="119"/>
    </location>
</feature>
<reference evidence="13" key="1">
    <citation type="submission" date="2015-06" db="EMBL/GenBank/DDBJ databases">
        <authorList>
            <person name="Nguyen H."/>
        </authorList>
    </citation>
    <scope>NUCLEOTIDE SEQUENCE</scope>
    <source>
        <strain evidence="13">DAOM 180753</strain>
    </source>
</reference>
<evidence type="ECO:0000256" key="7">
    <source>
        <dbReference type="ARBA" id="ARBA00023065"/>
    </source>
</evidence>
<dbReference type="EMBL" id="LACB01000006">
    <property type="protein sequence ID" value="KAJ9492820.1"/>
    <property type="molecule type" value="Genomic_DNA"/>
</dbReference>
<dbReference type="InterPro" id="IPR038770">
    <property type="entry name" value="Na+/solute_symporter_sf"/>
</dbReference>
<comment type="caution">
    <text evidence="13">The sequence shown here is derived from an EMBL/GenBank/DDBJ whole genome shotgun (WGS) entry which is preliminary data.</text>
</comment>
<accession>A0AAI9TSZ1</accession>
<feature type="domain" description="Cation/H+ exchanger transmembrane" evidence="12">
    <location>
        <begin position="44"/>
        <end position="277"/>
    </location>
</feature>
<proteinExistence type="predicted"/>
<evidence type="ECO:0000313" key="13">
    <source>
        <dbReference type="EMBL" id="KAJ9492820.1"/>
    </source>
</evidence>
<evidence type="ECO:0000313" key="14">
    <source>
        <dbReference type="Proteomes" id="UP001227192"/>
    </source>
</evidence>
<keyword evidence="7" id="KW-0406">Ion transport</keyword>
<feature type="region of interest" description="Disordered" evidence="10">
    <location>
        <begin position="293"/>
        <end position="336"/>
    </location>
</feature>
<feature type="region of interest" description="Disordered" evidence="10">
    <location>
        <begin position="428"/>
        <end position="484"/>
    </location>
</feature>
<feature type="transmembrane region" description="Helical" evidence="11">
    <location>
        <begin position="356"/>
        <end position="375"/>
    </location>
</feature>
<evidence type="ECO:0000256" key="1">
    <source>
        <dbReference type="ARBA" id="ARBA00004141"/>
    </source>
</evidence>
<evidence type="ECO:0000256" key="9">
    <source>
        <dbReference type="ARBA" id="ARBA00023201"/>
    </source>
</evidence>
<sequence length="573" mass="61244">MTSDSEAAFAYHEPSIETVLNYTGFLLSLNIVNTCLDKLLYCGLIGQLFIGVLWGTPGAQLFDQEIERVIQQIGYLGLILLIYEGGLSTSIKSLKANILLSTAVAITGICVPMGLSFILKELGSATSLQSFAAGAALSATSLGTTFTILSTTQLTTTRLGTVTTSAAMLDDVVGLVMVQIISNLGGSTASFSAVTVIRPVFVSIGFAVGLLLLCAFCLQPGLKRLLACKPKFPAFVRTAQFAFLGQTCVLVGIVAGATYAGTSSLFAAYIAGVIVSWLDGLIAEAKEPIPALHSGGASHEQTSNHQRSTQNSKNRRTEETPSSPTQHPREAEIAHNDTPTGELIYNTYYKEPVNRILLPLFFASIGFAIPITKMFSGQVVWRGIIYAMLMAIGKMITGLWLVRFSPSPVSGLISTIKKPFTHARSYCASPRRISRKSNQNKNATQRPATQDDSADVSTPDNVKNEPQSTNRHPASTSRLPPKPKSLYPPSILGLAMVARGEVGYLIASIAESQGIFSSEPSEGPSEIYLVVIWAISLCTLIGPILVGALVRRVKKLQQLRGDIGSDPLGVWGI</sequence>
<keyword evidence="2" id="KW-0813">Transport</keyword>
<feature type="transmembrane region" description="Helical" evidence="11">
    <location>
        <begin position="39"/>
        <end position="57"/>
    </location>
</feature>
<keyword evidence="9" id="KW-0739">Sodium transport</keyword>
<comment type="subcellular location">
    <subcellularLocation>
        <location evidence="1">Membrane</location>
        <topology evidence="1">Multi-pass membrane protein</topology>
    </subcellularLocation>
</comment>